<proteinExistence type="predicted"/>
<name>A0A3Q7IHE9_SOLLC</name>
<dbReference type="Gramene" id="Solyc10g051230.1.1">
    <property type="protein sequence ID" value="Solyc10g051230.1.1.1"/>
    <property type="gene ID" value="Solyc10g051230.1"/>
</dbReference>
<reference evidence="1" key="2">
    <citation type="submission" date="2019-01" db="UniProtKB">
        <authorList>
            <consortium name="EnsemblPlants"/>
        </authorList>
    </citation>
    <scope>IDENTIFICATION</scope>
    <source>
        <strain evidence="1">cv. Heinz 1706</strain>
    </source>
</reference>
<keyword evidence="2" id="KW-1185">Reference proteome</keyword>
<protein>
    <submittedName>
        <fullName evidence="1">Uncharacterized protein</fullName>
    </submittedName>
</protein>
<evidence type="ECO:0000313" key="2">
    <source>
        <dbReference type="Proteomes" id="UP000004994"/>
    </source>
</evidence>
<organism evidence="1">
    <name type="scientific">Solanum lycopersicum</name>
    <name type="common">Tomato</name>
    <name type="synonym">Lycopersicon esculentum</name>
    <dbReference type="NCBI Taxonomy" id="4081"/>
    <lineage>
        <taxon>Eukaryota</taxon>
        <taxon>Viridiplantae</taxon>
        <taxon>Streptophyta</taxon>
        <taxon>Embryophyta</taxon>
        <taxon>Tracheophyta</taxon>
        <taxon>Spermatophyta</taxon>
        <taxon>Magnoliopsida</taxon>
        <taxon>eudicotyledons</taxon>
        <taxon>Gunneridae</taxon>
        <taxon>Pentapetalae</taxon>
        <taxon>asterids</taxon>
        <taxon>lamiids</taxon>
        <taxon>Solanales</taxon>
        <taxon>Solanaceae</taxon>
        <taxon>Solanoideae</taxon>
        <taxon>Solaneae</taxon>
        <taxon>Solanum</taxon>
        <taxon>Solanum subgen. Lycopersicon</taxon>
    </lineage>
</organism>
<dbReference type="EnsemblPlants" id="Solyc10g051230.1.1">
    <property type="protein sequence ID" value="Solyc10g051230.1.1.1"/>
    <property type="gene ID" value="Solyc10g051230.1"/>
</dbReference>
<dbReference type="AlphaFoldDB" id="A0A3Q7IHE9"/>
<dbReference type="Proteomes" id="UP000004994">
    <property type="component" value="Chromosome 10"/>
</dbReference>
<accession>A0A3Q7IHE9</accession>
<dbReference type="PaxDb" id="4081-Solyc10g051230.1.1"/>
<sequence>MPTSVDSIPLQFVQTLDLKSNLLQGSLPNSILYCFIFHNNLREEIPPSI</sequence>
<evidence type="ECO:0000313" key="1">
    <source>
        <dbReference type="EnsemblPlants" id="Solyc10g051230.1.1.1"/>
    </source>
</evidence>
<dbReference type="InParanoid" id="A0A3Q7IHE9"/>
<reference evidence="1" key="1">
    <citation type="journal article" date="2012" name="Nature">
        <title>The tomato genome sequence provides insights into fleshy fruit evolution.</title>
        <authorList>
            <consortium name="Tomato Genome Consortium"/>
        </authorList>
    </citation>
    <scope>NUCLEOTIDE SEQUENCE [LARGE SCALE GENOMIC DNA]</scope>
    <source>
        <strain evidence="1">cv. Heinz 1706</strain>
    </source>
</reference>